<name>A0AAE1LJ02_9NEOP</name>
<dbReference type="InterPro" id="IPR045249">
    <property type="entry name" value="HARBI1-like"/>
</dbReference>
<feature type="domain" description="DDE Tnp4" evidence="8">
    <location>
        <begin position="136"/>
        <end position="250"/>
    </location>
</feature>
<reference evidence="9" key="2">
    <citation type="journal article" date="2023" name="BMC Genomics">
        <title>Pest status, molecular evolution, and epigenetic factors derived from the genome assembly of Frankliniella fusca, a thysanopteran phytovirus vector.</title>
        <authorList>
            <person name="Catto M.A."/>
            <person name="Labadie P.E."/>
            <person name="Jacobson A.L."/>
            <person name="Kennedy G.G."/>
            <person name="Srinivasan R."/>
            <person name="Hunt B.G."/>
        </authorList>
    </citation>
    <scope>NUCLEOTIDE SEQUENCE</scope>
    <source>
        <strain evidence="9">PL_HMW_Pooled</strain>
    </source>
</reference>
<evidence type="ECO:0000256" key="3">
    <source>
        <dbReference type="ARBA" id="ARBA00006958"/>
    </source>
</evidence>
<comment type="cofactor">
    <cofactor evidence="1">
        <name>a divalent metal cation</name>
        <dbReference type="ChEBI" id="CHEBI:60240"/>
    </cofactor>
</comment>
<evidence type="ECO:0000256" key="4">
    <source>
        <dbReference type="ARBA" id="ARBA00022722"/>
    </source>
</evidence>
<dbReference type="Proteomes" id="UP001219518">
    <property type="component" value="Unassembled WGS sequence"/>
</dbReference>
<dbReference type="AlphaFoldDB" id="A0AAE1LJ02"/>
<dbReference type="PANTHER" id="PTHR22930">
    <property type="match status" value="1"/>
</dbReference>
<comment type="similarity">
    <text evidence="3">Belongs to the HARBI1 family.</text>
</comment>
<evidence type="ECO:0000256" key="5">
    <source>
        <dbReference type="ARBA" id="ARBA00022723"/>
    </source>
</evidence>
<evidence type="ECO:0000256" key="1">
    <source>
        <dbReference type="ARBA" id="ARBA00001968"/>
    </source>
</evidence>
<evidence type="ECO:0000256" key="7">
    <source>
        <dbReference type="ARBA" id="ARBA00023242"/>
    </source>
</evidence>
<keyword evidence="7" id="KW-0539">Nucleus</keyword>
<keyword evidence="10" id="KW-1185">Reference proteome</keyword>
<dbReference type="GO" id="GO:0046872">
    <property type="term" value="F:metal ion binding"/>
    <property type="evidence" value="ECO:0007669"/>
    <property type="project" value="UniProtKB-KW"/>
</dbReference>
<sequence>MNLWKLGFPFMFLIAMHCNLVTKYVMYKAWKRLPRRRWWVRPVNRPRVARGFYDNLVNELLTEDHEEFFELFRMWPQQFELLVVLVHPYLKKNSLRTPLPTKLRVAVTLLFLAQGSTAKLNHVGFRIGRSTPQSSNDGGVWANTDLAYDQENNAMNLPDAEPLSGLNMPFPYVFVGDEAFPLTRYMMRPYPRRDLTDEKRIYNYRLSRARRTIENAFGILCARWQILQKPVSMPSANLESTFQALVCLHNFLMMAEEMKNPVDRMYAPPDFVDSEQDNGTGRWRNTAAPYITALGRIGGNRSNHLAMGLREYLQHYFDSPAGYEQCPFKLKLRYEVST</sequence>
<accession>A0AAE1LJ02</accession>
<dbReference type="GO" id="GO:0004518">
    <property type="term" value="F:nuclease activity"/>
    <property type="evidence" value="ECO:0007669"/>
    <property type="project" value="UniProtKB-KW"/>
</dbReference>
<evidence type="ECO:0000313" key="9">
    <source>
        <dbReference type="EMBL" id="KAK3921453.1"/>
    </source>
</evidence>
<dbReference type="EMBL" id="JAHWGI010001034">
    <property type="protein sequence ID" value="KAK3921453.1"/>
    <property type="molecule type" value="Genomic_DNA"/>
</dbReference>
<gene>
    <name evidence="9" type="ORF">KUF71_001233</name>
</gene>
<organism evidence="9 10">
    <name type="scientific">Frankliniella fusca</name>
    <dbReference type="NCBI Taxonomy" id="407009"/>
    <lineage>
        <taxon>Eukaryota</taxon>
        <taxon>Metazoa</taxon>
        <taxon>Ecdysozoa</taxon>
        <taxon>Arthropoda</taxon>
        <taxon>Hexapoda</taxon>
        <taxon>Insecta</taxon>
        <taxon>Pterygota</taxon>
        <taxon>Neoptera</taxon>
        <taxon>Paraneoptera</taxon>
        <taxon>Thysanoptera</taxon>
        <taxon>Terebrantia</taxon>
        <taxon>Thripoidea</taxon>
        <taxon>Thripidae</taxon>
        <taxon>Frankliniella</taxon>
    </lineage>
</organism>
<dbReference type="Pfam" id="PF13359">
    <property type="entry name" value="DDE_Tnp_4"/>
    <property type="match status" value="1"/>
</dbReference>
<evidence type="ECO:0000259" key="8">
    <source>
        <dbReference type="Pfam" id="PF13359"/>
    </source>
</evidence>
<keyword evidence="5" id="KW-0479">Metal-binding</keyword>
<proteinExistence type="inferred from homology"/>
<evidence type="ECO:0000256" key="2">
    <source>
        <dbReference type="ARBA" id="ARBA00004123"/>
    </source>
</evidence>
<protein>
    <submittedName>
        <fullName evidence="9">Protein ALP1-like</fullName>
    </submittedName>
</protein>
<evidence type="ECO:0000256" key="6">
    <source>
        <dbReference type="ARBA" id="ARBA00022801"/>
    </source>
</evidence>
<comment type="caution">
    <text evidence="9">The sequence shown here is derived from an EMBL/GenBank/DDBJ whole genome shotgun (WGS) entry which is preliminary data.</text>
</comment>
<keyword evidence="6" id="KW-0378">Hydrolase</keyword>
<dbReference type="PANTHER" id="PTHR22930:SF269">
    <property type="entry name" value="NUCLEASE HARBI1-LIKE PROTEIN"/>
    <property type="match status" value="1"/>
</dbReference>
<comment type="subcellular location">
    <subcellularLocation>
        <location evidence="2">Nucleus</location>
    </subcellularLocation>
</comment>
<dbReference type="InterPro" id="IPR027806">
    <property type="entry name" value="HARBI1_dom"/>
</dbReference>
<dbReference type="GO" id="GO:0016787">
    <property type="term" value="F:hydrolase activity"/>
    <property type="evidence" value="ECO:0007669"/>
    <property type="project" value="UniProtKB-KW"/>
</dbReference>
<keyword evidence="4" id="KW-0540">Nuclease</keyword>
<evidence type="ECO:0000313" key="10">
    <source>
        <dbReference type="Proteomes" id="UP001219518"/>
    </source>
</evidence>
<dbReference type="GO" id="GO:0005634">
    <property type="term" value="C:nucleus"/>
    <property type="evidence" value="ECO:0007669"/>
    <property type="project" value="UniProtKB-SubCell"/>
</dbReference>
<reference evidence="9" key="1">
    <citation type="submission" date="2021-07" db="EMBL/GenBank/DDBJ databases">
        <authorList>
            <person name="Catto M.A."/>
            <person name="Jacobson A."/>
            <person name="Kennedy G."/>
            <person name="Labadie P."/>
            <person name="Hunt B.G."/>
            <person name="Srinivasan R."/>
        </authorList>
    </citation>
    <scope>NUCLEOTIDE SEQUENCE</scope>
    <source>
        <strain evidence="9">PL_HMW_Pooled</strain>
        <tissue evidence="9">Head</tissue>
    </source>
</reference>